<reference evidence="1 2" key="1">
    <citation type="journal article" date="2015" name="Sci. Rep.">
        <title>Genome of the facultative scuticociliatosis pathogen Pseudocohnilembus persalinus provides insight into its virulence through horizontal gene transfer.</title>
        <authorList>
            <person name="Xiong J."/>
            <person name="Wang G."/>
            <person name="Cheng J."/>
            <person name="Tian M."/>
            <person name="Pan X."/>
            <person name="Warren A."/>
            <person name="Jiang C."/>
            <person name="Yuan D."/>
            <person name="Miao W."/>
        </authorList>
    </citation>
    <scope>NUCLEOTIDE SEQUENCE [LARGE SCALE GENOMIC DNA]</scope>
    <source>
        <strain evidence="1">36N120E</strain>
    </source>
</reference>
<evidence type="ECO:0000313" key="2">
    <source>
        <dbReference type="Proteomes" id="UP000054937"/>
    </source>
</evidence>
<dbReference type="Proteomes" id="UP000054937">
    <property type="component" value="Unassembled WGS sequence"/>
</dbReference>
<dbReference type="EMBL" id="LDAU01000101">
    <property type="protein sequence ID" value="KRX06101.1"/>
    <property type="molecule type" value="Genomic_DNA"/>
</dbReference>
<evidence type="ECO:0000313" key="1">
    <source>
        <dbReference type="EMBL" id="KRX06101.1"/>
    </source>
</evidence>
<sequence>MEELIEQQPEYSPKFEELCDLNLLGNNKHPYFQVEVEKLEKNLKKNGFCFLILPLQLQEASKNLVNASKEVLGKIPQNQSGQYFAAPGFGYCDKGNKQSLTYLTGQFLQQEKEMGSICPPVQLNQQKGVNKNIQESVKNVSVLFDNASKYIFKNVPCFQKIAQNGSQEIPLLRKRVPQFGMLDVVRYQGRSGYKVDSHVDPGIFSISVFSSDSGLQLKNSEGKWIQAPYKDKMFGIIWNGLAANRISKGEMAQGWHRVAPSQEDRYTMWYECVVNSQVDDKIQNGGILALKGQNQLYLQQINKNNNQQIDEKDKININVQAQNGKNFNMVLDKKKDTVGTMKFKMEDINGLRMSKTAMPPQFNDNDKIGSIFGFNKNQANLNMQIEQNNTNNNFFTSNPNSYINPVNNSQYNIFQQSNQSLQPIQMNGYKRKQATDSQYQEMMSHVKNCNHKQCHVVWKGNWGPFIGGQKGGAYFDLTECAIGRKMNEAIHWNYNDPNN</sequence>
<gene>
    <name evidence="1" type="ORF">PPERSA_09713</name>
</gene>
<dbReference type="InterPro" id="IPR027443">
    <property type="entry name" value="IPNS-like_sf"/>
</dbReference>
<dbReference type="AlphaFoldDB" id="A0A0V0QW40"/>
<proteinExistence type="predicted"/>
<protein>
    <recommendedName>
        <fullName evidence="3">Fe2OG dioxygenase domain-containing protein</fullName>
    </recommendedName>
</protein>
<dbReference type="OrthoDB" id="288590at2759"/>
<dbReference type="SUPFAM" id="SSF51197">
    <property type="entry name" value="Clavaminate synthase-like"/>
    <property type="match status" value="1"/>
</dbReference>
<evidence type="ECO:0008006" key="3">
    <source>
        <dbReference type="Google" id="ProtNLM"/>
    </source>
</evidence>
<organism evidence="1 2">
    <name type="scientific">Pseudocohnilembus persalinus</name>
    <name type="common">Ciliate</name>
    <dbReference type="NCBI Taxonomy" id="266149"/>
    <lineage>
        <taxon>Eukaryota</taxon>
        <taxon>Sar</taxon>
        <taxon>Alveolata</taxon>
        <taxon>Ciliophora</taxon>
        <taxon>Intramacronucleata</taxon>
        <taxon>Oligohymenophorea</taxon>
        <taxon>Scuticociliatia</taxon>
        <taxon>Philasterida</taxon>
        <taxon>Pseudocohnilembidae</taxon>
        <taxon>Pseudocohnilembus</taxon>
    </lineage>
</organism>
<comment type="caution">
    <text evidence="1">The sequence shown here is derived from an EMBL/GenBank/DDBJ whole genome shotgun (WGS) entry which is preliminary data.</text>
</comment>
<name>A0A0V0QW40_PSEPJ</name>
<dbReference type="InParanoid" id="A0A0V0QW40"/>
<keyword evidence="2" id="KW-1185">Reference proteome</keyword>
<dbReference type="Gene3D" id="2.60.120.330">
    <property type="entry name" value="B-lactam Antibiotic, Isopenicillin N Synthase, Chain"/>
    <property type="match status" value="1"/>
</dbReference>
<accession>A0A0V0QW40</accession>